<dbReference type="RefSeq" id="WP_111333024.1">
    <property type="nucleotide sequence ID" value="NZ_CP030032.1"/>
</dbReference>
<keyword evidence="3 8" id="KW-0028">Amino-acid biosynthesis</keyword>
<evidence type="ECO:0000256" key="9">
    <source>
        <dbReference type="RuleBase" id="RU003662"/>
    </source>
</evidence>
<proteinExistence type="inferred from homology"/>
<dbReference type="NCBIfam" id="TIGR00262">
    <property type="entry name" value="trpA"/>
    <property type="match status" value="1"/>
</dbReference>
<evidence type="ECO:0000313" key="10">
    <source>
        <dbReference type="EMBL" id="AWV88936.1"/>
    </source>
</evidence>
<comment type="caution">
    <text evidence="8">Lacks conserved residue(s) required for the propagation of feature annotation.</text>
</comment>
<evidence type="ECO:0000256" key="2">
    <source>
        <dbReference type="ARBA" id="ARBA00011270"/>
    </source>
</evidence>
<comment type="similarity">
    <text evidence="8 9">Belongs to the TrpA family.</text>
</comment>
<dbReference type="InterPro" id="IPR011060">
    <property type="entry name" value="RibuloseP-bd_barrel"/>
</dbReference>
<evidence type="ECO:0000256" key="6">
    <source>
        <dbReference type="ARBA" id="ARBA00023239"/>
    </source>
</evidence>
<dbReference type="GO" id="GO:0005829">
    <property type="term" value="C:cytosol"/>
    <property type="evidence" value="ECO:0007669"/>
    <property type="project" value="TreeGrafter"/>
</dbReference>
<sequence length="263" mass="29023">MNSRLSRVIEQAKITQRPIFMAALVAADPYLDATLDYMKVLADEGADLIELILPFSDPTYHGAVIQRASARALREEVGWDEIVTLGQRFRETHQTPVILSTYYNRVLSRGVTPFIASLCAADFDGALVTDLPFDESEKLRAALSEANLVLPPFIAPTTSLERFKHIAQGCDSFLVWTGHTGGDPTMTAQQFEQRMREFKAVSSRPILGSMKVADAERARMVSRHCDGVLVGSAMVWLIEGRGSQTTDTLAAFVRDLRAGMDAE</sequence>
<dbReference type="CDD" id="cd04724">
    <property type="entry name" value="Tryptophan_synthase_alpha"/>
    <property type="match status" value="1"/>
</dbReference>
<reference evidence="10 11" key="1">
    <citation type="submission" date="2018-06" db="EMBL/GenBank/DDBJ databases">
        <title>Lujinxingia sediminis gen. nov. sp. nov., a new facultative anaerobic member of the class Deltaproteobacteria, and proposal of Lujinxingaceae fam. nov.</title>
        <authorList>
            <person name="Guo L.-Y."/>
            <person name="Li C.-M."/>
            <person name="Wang S."/>
            <person name="Du Z.-J."/>
        </authorList>
    </citation>
    <scope>NUCLEOTIDE SEQUENCE [LARGE SCALE GENOMIC DNA]</scope>
    <source>
        <strain evidence="10 11">FA350</strain>
    </source>
</reference>
<accession>A0A2Z4FJP1</accession>
<dbReference type="OrthoDB" id="9804578at2"/>
<dbReference type="SUPFAM" id="SSF51366">
    <property type="entry name" value="Ribulose-phoshate binding barrel"/>
    <property type="match status" value="1"/>
</dbReference>
<dbReference type="EMBL" id="CP030032">
    <property type="protein sequence ID" value="AWV88936.1"/>
    <property type="molecule type" value="Genomic_DNA"/>
</dbReference>
<evidence type="ECO:0000256" key="1">
    <source>
        <dbReference type="ARBA" id="ARBA00004733"/>
    </source>
</evidence>
<comment type="catalytic activity">
    <reaction evidence="7 8">
        <text>(1S,2R)-1-C-(indol-3-yl)glycerol 3-phosphate + L-serine = D-glyceraldehyde 3-phosphate + L-tryptophan + H2O</text>
        <dbReference type="Rhea" id="RHEA:10532"/>
        <dbReference type="ChEBI" id="CHEBI:15377"/>
        <dbReference type="ChEBI" id="CHEBI:33384"/>
        <dbReference type="ChEBI" id="CHEBI:57912"/>
        <dbReference type="ChEBI" id="CHEBI:58866"/>
        <dbReference type="ChEBI" id="CHEBI:59776"/>
        <dbReference type="EC" id="4.2.1.20"/>
    </reaction>
</comment>
<organism evidence="10 11">
    <name type="scientific">Bradymonas sediminis</name>
    <dbReference type="NCBI Taxonomy" id="1548548"/>
    <lineage>
        <taxon>Bacteria</taxon>
        <taxon>Deltaproteobacteria</taxon>
        <taxon>Bradymonadales</taxon>
        <taxon>Bradymonadaceae</taxon>
        <taxon>Bradymonas</taxon>
    </lineage>
</organism>
<dbReference type="InterPro" id="IPR002028">
    <property type="entry name" value="Trp_synthase_suA"/>
</dbReference>
<dbReference type="InterPro" id="IPR013785">
    <property type="entry name" value="Aldolase_TIM"/>
</dbReference>
<gene>
    <name evidence="8 10" type="primary">trpA</name>
    <name evidence="10" type="ORF">DN745_06110</name>
</gene>
<evidence type="ECO:0000256" key="7">
    <source>
        <dbReference type="ARBA" id="ARBA00049047"/>
    </source>
</evidence>
<dbReference type="AlphaFoldDB" id="A0A2Z4FJP1"/>
<dbReference type="Proteomes" id="UP000249799">
    <property type="component" value="Chromosome"/>
</dbReference>
<dbReference type="UniPathway" id="UPA00035">
    <property type="reaction ID" value="UER00044"/>
</dbReference>
<keyword evidence="4 8" id="KW-0822">Tryptophan biosynthesis</keyword>
<dbReference type="EC" id="4.2.1.20" evidence="8"/>
<protein>
    <recommendedName>
        <fullName evidence="8">Tryptophan synthase alpha chain</fullName>
        <ecNumber evidence="8">4.2.1.20</ecNumber>
    </recommendedName>
</protein>
<dbReference type="GO" id="GO:0004834">
    <property type="term" value="F:tryptophan synthase activity"/>
    <property type="evidence" value="ECO:0007669"/>
    <property type="project" value="UniProtKB-UniRule"/>
</dbReference>
<dbReference type="HAMAP" id="MF_00131">
    <property type="entry name" value="Trp_synth_alpha"/>
    <property type="match status" value="1"/>
</dbReference>
<evidence type="ECO:0000256" key="4">
    <source>
        <dbReference type="ARBA" id="ARBA00022822"/>
    </source>
</evidence>
<evidence type="ECO:0000256" key="5">
    <source>
        <dbReference type="ARBA" id="ARBA00023141"/>
    </source>
</evidence>
<dbReference type="PANTHER" id="PTHR43406:SF1">
    <property type="entry name" value="TRYPTOPHAN SYNTHASE ALPHA CHAIN, CHLOROPLASTIC"/>
    <property type="match status" value="1"/>
</dbReference>
<evidence type="ECO:0000256" key="8">
    <source>
        <dbReference type="HAMAP-Rule" id="MF_00131"/>
    </source>
</evidence>
<name>A0A2Z4FJP1_9DELT</name>
<evidence type="ECO:0000256" key="3">
    <source>
        <dbReference type="ARBA" id="ARBA00022605"/>
    </source>
</evidence>
<keyword evidence="6 8" id="KW-0456">Lyase</keyword>
<keyword evidence="5 8" id="KW-0057">Aromatic amino acid biosynthesis</keyword>
<comment type="pathway">
    <text evidence="1 8">Amino-acid biosynthesis; L-tryptophan biosynthesis; L-tryptophan from chorismate: step 5/5.</text>
</comment>
<evidence type="ECO:0000313" key="11">
    <source>
        <dbReference type="Proteomes" id="UP000249799"/>
    </source>
</evidence>
<keyword evidence="11" id="KW-1185">Reference proteome</keyword>
<comment type="function">
    <text evidence="8">The alpha subunit is responsible for the aldol cleavage of indoleglycerol phosphate to indole and glyceraldehyde 3-phosphate.</text>
</comment>
<comment type="subunit">
    <text evidence="2 8">Tetramer of two alpha and two beta chains.</text>
</comment>
<dbReference type="Gene3D" id="3.20.20.70">
    <property type="entry name" value="Aldolase class I"/>
    <property type="match status" value="1"/>
</dbReference>
<dbReference type="KEGG" id="bsed:DN745_06110"/>
<dbReference type="PANTHER" id="PTHR43406">
    <property type="entry name" value="TRYPTOPHAN SYNTHASE, ALPHA CHAIN"/>
    <property type="match status" value="1"/>
</dbReference>
<feature type="active site" description="Proton acceptor" evidence="8">
    <location>
        <position position="50"/>
    </location>
</feature>
<dbReference type="Pfam" id="PF00290">
    <property type="entry name" value="Trp_syntA"/>
    <property type="match status" value="1"/>
</dbReference>